<name>A0ACB7CEM1_9ASCO</name>
<gene>
    <name evidence="1" type="ORF">PORY_000974</name>
</gene>
<reference evidence="1 2" key="1">
    <citation type="journal article" date="2021" name="Commun. Biol.">
        <title>Genomic insights into the host specific adaptation of the Pneumocystis genus.</title>
        <authorList>
            <person name="Cisse O.H."/>
            <person name="Ma L."/>
            <person name="Dekker J.P."/>
            <person name="Khil P.P."/>
            <person name="Youn J.-H."/>
            <person name="Brenchley J.M."/>
            <person name="Blair R."/>
            <person name="Pahar B."/>
            <person name="Chabe M."/>
            <person name="Van Rompay K.K.A."/>
            <person name="Keesler R."/>
            <person name="Sukura A."/>
            <person name="Hirsch V."/>
            <person name="Kutty G."/>
            <person name="Liu Y."/>
            <person name="Peng L."/>
            <person name="Chen J."/>
            <person name="Song J."/>
            <person name="Weissenbacher-Lang C."/>
            <person name="Xu J."/>
            <person name="Upham N.S."/>
            <person name="Stajich J.E."/>
            <person name="Cuomo C.A."/>
            <person name="Cushion M.T."/>
            <person name="Kovacs J.A."/>
        </authorList>
    </citation>
    <scope>NUCLEOTIDE SEQUENCE [LARGE SCALE GENOMIC DNA]</scope>
    <source>
        <strain evidence="1 2">RABM</strain>
    </source>
</reference>
<accession>A0ACB7CEM1</accession>
<protein>
    <submittedName>
        <fullName evidence="1">Uncharacterized protein</fullName>
    </submittedName>
</protein>
<dbReference type="Proteomes" id="UP000768646">
    <property type="component" value="Unassembled WGS sequence"/>
</dbReference>
<evidence type="ECO:0000313" key="2">
    <source>
        <dbReference type="Proteomes" id="UP000768646"/>
    </source>
</evidence>
<proteinExistence type="predicted"/>
<organism evidence="1 2">
    <name type="scientific">Pneumocystis oryctolagi</name>
    <dbReference type="NCBI Taxonomy" id="42067"/>
    <lineage>
        <taxon>Eukaryota</taxon>
        <taxon>Fungi</taxon>
        <taxon>Dikarya</taxon>
        <taxon>Ascomycota</taxon>
        <taxon>Taphrinomycotina</taxon>
        <taxon>Pneumocystomycetes</taxon>
        <taxon>Pneumocystaceae</taxon>
        <taxon>Pneumocystis</taxon>
    </lineage>
</organism>
<dbReference type="EMBL" id="JABTEG010000003">
    <property type="protein sequence ID" value="KAG4305418.1"/>
    <property type="molecule type" value="Genomic_DNA"/>
</dbReference>
<comment type="caution">
    <text evidence="1">The sequence shown here is derived from an EMBL/GenBank/DDBJ whole genome shotgun (WGS) entry which is preliminary data.</text>
</comment>
<evidence type="ECO:0000313" key="1">
    <source>
        <dbReference type="EMBL" id="KAG4305418.1"/>
    </source>
</evidence>
<keyword evidence="2" id="KW-1185">Reference proteome</keyword>
<sequence>MPGLNVGDAIEIRQTNQELSPYLVESGGTSSIVLINRLHIIIDKASDNCYSCKIKLKRKLLDNFIRCVRKIDEEEKMFSGLHKLPG</sequence>